<dbReference type="AlphaFoldDB" id="A0A7J9PJ73"/>
<reference evidence="1 2" key="1">
    <citation type="submission" date="2020-07" db="EMBL/GenBank/DDBJ databases">
        <title>Genomic Encyclopedia of Type Strains, Phase IV (KMG-V): Genome sequencing to study the core and pangenomes of soil and plant-associated prokaryotes.</title>
        <authorList>
            <person name="Whitman W."/>
        </authorList>
    </citation>
    <scope>NUCLEOTIDE SEQUENCE [LARGE SCALE GENOMIC DNA]</scope>
    <source>
        <strain evidence="1 2">C8</strain>
    </source>
</reference>
<sequence length="102" mass="12239">MNTLNAYFLKLCNYDTLVFQDVHSEKLGIFGVRAPYGNDKIELISEFREIDILDKLSRLFYGYLLLNEKKIPSIFWGFEDDWFRIYVKPENFLDLKKFIDNL</sequence>
<dbReference type="Proteomes" id="UP000533207">
    <property type="component" value="Unassembled WGS sequence"/>
</dbReference>
<dbReference type="EMBL" id="JACDUL010000004">
    <property type="protein sequence ID" value="MBA2862730.1"/>
    <property type="molecule type" value="Genomic_DNA"/>
</dbReference>
<proteinExistence type="predicted"/>
<gene>
    <name evidence="1" type="ORF">HNP90_001627</name>
</gene>
<evidence type="ECO:0000313" key="2">
    <source>
        <dbReference type="Proteomes" id="UP000533207"/>
    </source>
</evidence>
<evidence type="ECO:0000313" key="1">
    <source>
        <dbReference type="EMBL" id="MBA2862730.1"/>
    </source>
</evidence>
<name>A0A7J9PJ73_METMI</name>
<organism evidence="1 2">
    <name type="scientific">Methanococcus maripaludis</name>
    <name type="common">Methanococcus deltae</name>
    <dbReference type="NCBI Taxonomy" id="39152"/>
    <lineage>
        <taxon>Archaea</taxon>
        <taxon>Methanobacteriati</taxon>
        <taxon>Methanobacteriota</taxon>
        <taxon>Methanomada group</taxon>
        <taxon>Methanococci</taxon>
        <taxon>Methanococcales</taxon>
        <taxon>Methanococcaceae</taxon>
        <taxon>Methanococcus</taxon>
    </lineage>
</organism>
<comment type="caution">
    <text evidence="1">The sequence shown here is derived from an EMBL/GenBank/DDBJ whole genome shotgun (WGS) entry which is preliminary data.</text>
</comment>
<protein>
    <submittedName>
        <fullName evidence="1">Uncharacterized protein</fullName>
    </submittedName>
</protein>
<accession>A0A7J9PJ73</accession>
<dbReference type="RefSeq" id="WP_258558954.1">
    <property type="nucleotide sequence ID" value="NZ_JACDUL010000004.1"/>
</dbReference>